<dbReference type="RefSeq" id="WP_102162961.1">
    <property type="nucleotide sequence ID" value="NZ_JALXRF010000023.1"/>
</dbReference>
<protein>
    <submittedName>
        <fullName evidence="2">Uncharacterized protein</fullName>
    </submittedName>
</protein>
<accession>A0A2N6PEN8</accession>
<reference evidence="2 3" key="1">
    <citation type="submission" date="2017-09" db="EMBL/GenBank/DDBJ databases">
        <title>Bacterial strain isolated from the female urinary microbiota.</title>
        <authorList>
            <person name="Thomas-White K."/>
            <person name="Kumar N."/>
            <person name="Forster S."/>
            <person name="Putonti C."/>
            <person name="Lawley T."/>
            <person name="Wolfe A.J."/>
        </authorList>
    </citation>
    <scope>NUCLEOTIDE SEQUENCE [LARGE SCALE GENOMIC DNA]</scope>
    <source>
        <strain evidence="2 3">UMB0680</strain>
    </source>
</reference>
<keyword evidence="1" id="KW-0472">Membrane</keyword>
<dbReference type="Proteomes" id="UP000235703">
    <property type="component" value="Unassembled WGS sequence"/>
</dbReference>
<feature type="transmembrane region" description="Helical" evidence="1">
    <location>
        <begin position="89"/>
        <end position="110"/>
    </location>
</feature>
<dbReference type="AlphaFoldDB" id="A0A2N6PEN8"/>
<dbReference type="EMBL" id="PNFZ01000009">
    <property type="protein sequence ID" value="PMB97146.1"/>
    <property type="molecule type" value="Genomic_DNA"/>
</dbReference>
<evidence type="ECO:0000313" key="3">
    <source>
        <dbReference type="Proteomes" id="UP000235703"/>
    </source>
</evidence>
<sequence length="154" mass="16534">MADRLPHAWQVFATLLAVGALFSLGWSLSQSGALDLVATALSFFLLRLLGQLGWRPRTGGHFKGTSALVEQARRDYEAWSQSHGVLAQAVLALGWTFLFLVLRLLLAWLLGVVTTFWTALAAGLAVAALVASPVLAQSVADLFRGGARRDSDES</sequence>
<evidence type="ECO:0000313" key="2">
    <source>
        <dbReference type="EMBL" id="PMB97146.1"/>
    </source>
</evidence>
<organism evidence="2 3">
    <name type="scientific">Brevibacterium luteolum</name>
    <dbReference type="NCBI Taxonomy" id="199591"/>
    <lineage>
        <taxon>Bacteria</taxon>
        <taxon>Bacillati</taxon>
        <taxon>Actinomycetota</taxon>
        <taxon>Actinomycetes</taxon>
        <taxon>Micrococcales</taxon>
        <taxon>Brevibacteriaceae</taxon>
        <taxon>Brevibacterium</taxon>
    </lineage>
</organism>
<feature type="transmembrane region" description="Helical" evidence="1">
    <location>
        <begin position="116"/>
        <end position="136"/>
    </location>
</feature>
<comment type="caution">
    <text evidence="2">The sequence shown here is derived from an EMBL/GenBank/DDBJ whole genome shotgun (WGS) entry which is preliminary data.</text>
</comment>
<keyword evidence="1" id="KW-0812">Transmembrane</keyword>
<evidence type="ECO:0000256" key="1">
    <source>
        <dbReference type="SAM" id="Phobius"/>
    </source>
</evidence>
<keyword evidence="3" id="KW-1185">Reference proteome</keyword>
<keyword evidence="1" id="KW-1133">Transmembrane helix</keyword>
<proteinExistence type="predicted"/>
<name>A0A2N6PEN8_9MICO</name>
<gene>
    <name evidence="2" type="ORF">CJ198_12610</name>
</gene>
<feature type="transmembrane region" description="Helical" evidence="1">
    <location>
        <begin position="7"/>
        <end position="26"/>
    </location>
</feature>